<dbReference type="EMBL" id="JGYP01000001">
    <property type="protein sequence ID" value="KFI46925.1"/>
    <property type="molecule type" value="Genomic_DNA"/>
</dbReference>
<accession>A0A086ZK75</accession>
<evidence type="ECO:0000313" key="1">
    <source>
        <dbReference type="EMBL" id="KFI46925.1"/>
    </source>
</evidence>
<keyword evidence="2" id="KW-1185">Reference proteome</keyword>
<dbReference type="RefSeq" id="WP_033520460.1">
    <property type="nucleotide sequence ID" value="NZ_JDUS01000001.1"/>
</dbReference>
<organism evidence="1 2">
    <name type="scientific">Bifidobacterium bohemicum DSM 22767</name>
    <dbReference type="NCBI Taxonomy" id="1437606"/>
    <lineage>
        <taxon>Bacteria</taxon>
        <taxon>Bacillati</taxon>
        <taxon>Actinomycetota</taxon>
        <taxon>Actinomycetes</taxon>
        <taxon>Bifidobacteriales</taxon>
        <taxon>Bifidobacteriaceae</taxon>
        <taxon>Bifidobacterium</taxon>
    </lineage>
</organism>
<dbReference type="OrthoDB" id="5772641at2"/>
<gene>
    <name evidence="1" type="ORF">BBOH_0399</name>
</gene>
<comment type="caution">
    <text evidence="1">The sequence shown here is derived from an EMBL/GenBank/DDBJ whole genome shotgun (WGS) entry which is preliminary data.</text>
</comment>
<proteinExistence type="predicted"/>
<reference evidence="1 2" key="1">
    <citation type="submission" date="2014-03" db="EMBL/GenBank/DDBJ databases">
        <title>Genomics of Bifidobacteria.</title>
        <authorList>
            <person name="Ventura M."/>
            <person name="Milani C."/>
            <person name="Lugli G.A."/>
        </authorList>
    </citation>
    <scope>NUCLEOTIDE SEQUENCE [LARGE SCALE GENOMIC DNA]</scope>
    <source>
        <strain evidence="1 2">DSM 22767</strain>
    </source>
</reference>
<dbReference type="Proteomes" id="UP000029096">
    <property type="component" value="Unassembled WGS sequence"/>
</dbReference>
<protein>
    <submittedName>
        <fullName evidence="1">Uncharacterized protein</fullName>
    </submittedName>
</protein>
<sequence length="125" mass="13896">MSTDEVTAIATRSGAWWAVEVPQRPDLFTQVRRLSQVEPMVHDAARTLGQPVDAVHVTIRLATTEDDNMVERLYKARDEAKTAQNKASALTRQTITKLRGQGLKLADIAQIVGLTTQRVSELQRS</sequence>
<name>A0A086ZK75_9BIFI</name>
<dbReference type="AlphaFoldDB" id="A0A086ZK75"/>
<dbReference type="eggNOG" id="ENOG5034344">
    <property type="taxonomic scope" value="Bacteria"/>
</dbReference>
<evidence type="ECO:0000313" key="2">
    <source>
        <dbReference type="Proteomes" id="UP000029096"/>
    </source>
</evidence>